<gene>
    <name evidence="1" type="primary">Acey_s0010.g919</name>
    <name evidence="1" type="ORF">Y032_0010g919</name>
</gene>
<dbReference type="EMBL" id="JARK01001346">
    <property type="protein sequence ID" value="EYC26698.1"/>
    <property type="molecule type" value="Genomic_DNA"/>
</dbReference>
<proteinExistence type="predicted"/>
<name>A0A016VIW3_9BILA</name>
<protein>
    <submittedName>
        <fullName evidence="1">Uncharacterized protein</fullName>
    </submittedName>
</protein>
<comment type="caution">
    <text evidence="1">The sequence shown here is derived from an EMBL/GenBank/DDBJ whole genome shotgun (WGS) entry which is preliminary data.</text>
</comment>
<organism evidence="1 2">
    <name type="scientific">Ancylostoma ceylanicum</name>
    <dbReference type="NCBI Taxonomy" id="53326"/>
    <lineage>
        <taxon>Eukaryota</taxon>
        <taxon>Metazoa</taxon>
        <taxon>Ecdysozoa</taxon>
        <taxon>Nematoda</taxon>
        <taxon>Chromadorea</taxon>
        <taxon>Rhabditida</taxon>
        <taxon>Rhabditina</taxon>
        <taxon>Rhabditomorpha</taxon>
        <taxon>Strongyloidea</taxon>
        <taxon>Ancylostomatidae</taxon>
        <taxon>Ancylostomatinae</taxon>
        <taxon>Ancylostoma</taxon>
    </lineage>
</organism>
<keyword evidence="2" id="KW-1185">Reference proteome</keyword>
<sequence>MALFFQNHIIRFGRAMTSRCKYVFVEQSMLFRFTCVRGKLSHFCKFSQLRNPLPCKKKTAKHDDLETKFSLFFDSQFSEFSVQEIGDLLMQ</sequence>
<dbReference type="Proteomes" id="UP000024635">
    <property type="component" value="Unassembled WGS sequence"/>
</dbReference>
<evidence type="ECO:0000313" key="2">
    <source>
        <dbReference type="Proteomes" id="UP000024635"/>
    </source>
</evidence>
<dbReference type="AlphaFoldDB" id="A0A016VIW3"/>
<reference evidence="2" key="1">
    <citation type="journal article" date="2015" name="Nat. Genet.">
        <title>The genome and transcriptome of the zoonotic hookworm Ancylostoma ceylanicum identify infection-specific gene families.</title>
        <authorList>
            <person name="Schwarz E.M."/>
            <person name="Hu Y."/>
            <person name="Antoshechkin I."/>
            <person name="Miller M.M."/>
            <person name="Sternberg P.W."/>
            <person name="Aroian R.V."/>
        </authorList>
    </citation>
    <scope>NUCLEOTIDE SEQUENCE</scope>
    <source>
        <strain evidence="2">HY135</strain>
    </source>
</reference>
<evidence type="ECO:0000313" key="1">
    <source>
        <dbReference type="EMBL" id="EYC26698.1"/>
    </source>
</evidence>
<accession>A0A016VIW3</accession>